<comment type="caution">
    <text evidence="3">The sequence shown here is derived from an EMBL/GenBank/DDBJ whole genome shotgun (WGS) entry which is preliminary data.</text>
</comment>
<organism evidence="3 4">
    <name type="scientific">Adineta ricciae</name>
    <name type="common">Rotifer</name>
    <dbReference type="NCBI Taxonomy" id="249248"/>
    <lineage>
        <taxon>Eukaryota</taxon>
        <taxon>Metazoa</taxon>
        <taxon>Spiralia</taxon>
        <taxon>Gnathifera</taxon>
        <taxon>Rotifera</taxon>
        <taxon>Eurotatoria</taxon>
        <taxon>Bdelloidea</taxon>
        <taxon>Adinetida</taxon>
        <taxon>Adinetidae</taxon>
        <taxon>Adineta</taxon>
    </lineage>
</organism>
<protein>
    <submittedName>
        <fullName evidence="3">Uncharacterized protein</fullName>
    </submittedName>
</protein>
<name>A0A816A8F6_ADIRI</name>
<evidence type="ECO:0000313" key="4">
    <source>
        <dbReference type="Proteomes" id="UP000663828"/>
    </source>
</evidence>
<evidence type="ECO:0000313" key="2">
    <source>
        <dbReference type="EMBL" id="CAF1127698.1"/>
    </source>
</evidence>
<dbReference type="EMBL" id="CAJNOR010006415">
    <property type="protein sequence ID" value="CAF1594734.1"/>
    <property type="molecule type" value="Genomic_DNA"/>
</dbReference>
<feature type="compositionally biased region" description="Low complexity" evidence="1">
    <location>
        <begin position="38"/>
        <end position="54"/>
    </location>
</feature>
<dbReference type="AlphaFoldDB" id="A0A816A8F6"/>
<dbReference type="Proteomes" id="UP000663828">
    <property type="component" value="Unassembled WGS sequence"/>
</dbReference>
<accession>A0A816A8F6</accession>
<evidence type="ECO:0000313" key="3">
    <source>
        <dbReference type="EMBL" id="CAF1594734.1"/>
    </source>
</evidence>
<sequence>MSEKKQGISKEGAVGKNMSGALAGRTDGAVSKNYQGMPRNANPHYPHNPNNSLPVSEWTQQKMQQCRKDAAKKN</sequence>
<dbReference type="Proteomes" id="UP000663852">
    <property type="component" value="Unassembled WGS sequence"/>
</dbReference>
<evidence type="ECO:0000256" key="1">
    <source>
        <dbReference type="SAM" id="MobiDB-lite"/>
    </source>
</evidence>
<proteinExistence type="predicted"/>
<keyword evidence="4" id="KW-1185">Reference proteome</keyword>
<dbReference type="EMBL" id="CAJNOJ010000108">
    <property type="protein sequence ID" value="CAF1127698.1"/>
    <property type="molecule type" value="Genomic_DNA"/>
</dbReference>
<reference evidence="3" key="1">
    <citation type="submission" date="2021-02" db="EMBL/GenBank/DDBJ databases">
        <authorList>
            <person name="Nowell W R."/>
        </authorList>
    </citation>
    <scope>NUCLEOTIDE SEQUENCE</scope>
</reference>
<dbReference type="OrthoDB" id="10052254at2759"/>
<feature type="region of interest" description="Disordered" evidence="1">
    <location>
        <begin position="1"/>
        <end position="74"/>
    </location>
</feature>
<gene>
    <name evidence="2" type="ORF">EDS130_LOCUS21404</name>
    <name evidence="3" type="ORF">XAT740_LOCUS46957</name>
</gene>